<evidence type="ECO:0000313" key="2">
    <source>
        <dbReference type="Proteomes" id="UP000183982"/>
    </source>
</evidence>
<evidence type="ECO:0000313" key="1">
    <source>
        <dbReference type="EMBL" id="SHI49411.1"/>
    </source>
</evidence>
<dbReference type="AlphaFoldDB" id="A0A1M6BL21"/>
<sequence>MTKIAYTMTEGKGALDRLLADFADTLAAKGVRTCGIVQINSECGDDEDDRCDMDVRVLPNGSLIRISQSLGRGSQGCRLDGDALEAAVAEVGRLMETDFDIFILNKYGKQEAEGRGFRDLIAHALERGAAVIAGTNGLNSARFDEFSGGLAEYVPPEPDALMQWFQPS</sequence>
<dbReference type="RefSeq" id="WP_073248581.1">
    <property type="nucleotide sequence ID" value="NZ_FQZQ01000001.1"/>
</dbReference>
<reference evidence="2" key="1">
    <citation type="submission" date="2016-11" db="EMBL/GenBank/DDBJ databases">
        <authorList>
            <person name="Varghese N."/>
            <person name="Submissions S."/>
        </authorList>
    </citation>
    <scope>NUCLEOTIDE SEQUENCE [LARGE SCALE GENOMIC DNA]</scope>
    <source>
        <strain evidence="2">DSM 100564</strain>
    </source>
</reference>
<protein>
    <recommendedName>
        <fullName evidence="3">Nucleoside-triphosphatase THEP1</fullName>
    </recommendedName>
</protein>
<dbReference type="EMBL" id="FQZQ01000001">
    <property type="protein sequence ID" value="SHI49411.1"/>
    <property type="molecule type" value="Genomic_DNA"/>
</dbReference>
<dbReference type="Pfam" id="PF10649">
    <property type="entry name" value="DUF2478"/>
    <property type="match status" value="1"/>
</dbReference>
<gene>
    <name evidence="1" type="ORF">SAMN05444000_101264</name>
</gene>
<keyword evidence="2" id="KW-1185">Reference proteome</keyword>
<evidence type="ECO:0008006" key="3">
    <source>
        <dbReference type="Google" id="ProtNLM"/>
    </source>
</evidence>
<proteinExistence type="predicted"/>
<dbReference type="OrthoDB" id="5918880at2"/>
<dbReference type="InterPro" id="IPR018912">
    <property type="entry name" value="DUF2478"/>
</dbReference>
<organism evidence="1 2">
    <name type="scientific">Shimia gijangensis</name>
    <dbReference type="NCBI Taxonomy" id="1470563"/>
    <lineage>
        <taxon>Bacteria</taxon>
        <taxon>Pseudomonadati</taxon>
        <taxon>Pseudomonadota</taxon>
        <taxon>Alphaproteobacteria</taxon>
        <taxon>Rhodobacterales</taxon>
        <taxon>Roseobacteraceae</taxon>
    </lineage>
</organism>
<name>A0A1M6BL21_9RHOB</name>
<dbReference type="Proteomes" id="UP000183982">
    <property type="component" value="Unassembled WGS sequence"/>
</dbReference>
<dbReference type="STRING" id="1470563.SAMN05444000_101264"/>
<accession>A0A1M6BL21</accession>